<comment type="caution">
    <text evidence="2">The sequence shown here is derived from an EMBL/GenBank/DDBJ whole genome shotgun (WGS) entry which is preliminary data.</text>
</comment>
<feature type="domain" description="DUF7840" evidence="1">
    <location>
        <begin position="10"/>
        <end position="177"/>
    </location>
</feature>
<protein>
    <recommendedName>
        <fullName evidence="1">DUF7840 domain-containing protein</fullName>
    </recommendedName>
</protein>
<proteinExistence type="predicted"/>
<organism evidence="2 3">
    <name type="scientific">Alteromonas macleodii</name>
    <name type="common">Pseudoalteromonas macleodii</name>
    <dbReference type="NCBI Taxonomy" id="28108"/>
    <lineage>
        <taxon>Bacteria</taxon>
        <taxon>Pseudomonadati</taxon>
        <taxon>Pseudomonadota</taxon>
        <taxon>Gammaproteobacteria</taxon>
        <taxon>Alteromonadales</taxon>
        <taxon>Alteromonadaceae</taxon>
        <taxon>Alteromonas/Salinimonas group</taxon>
        <taxon>Alteromonas</taxon>
    </lineage>
</organism>
<dbReference type="InterPro" id="IPR057162">
    <property type="entry name" value="DUF7840"/>
</dbReference>
<dbReference type="AlphaFoldDB" id="A0AB36FNJ0"/>
<dbReference type="Proteomes" id="UP000095392">
    <property type="component" value="Unassembled WGS sequence"/>
</dbReference>
<dbReference type="EMBL" id="MIPY01000021">
    <property type="protein sequence ID" value="OES29034.1"/>
    <property type="molecule type" value="Genomic_DNA"/>
</dbReference>
<accession>A0AB36FNJ0</accession>
<evidence type="ECO:0000313" key="2">
    <source>
        <dbReference type="EMBL" id="OES29034.1"/>
    </source>
</evidence>
<evidence type="ECO:0000259" key="1">
    <source>
        <dbReference type="Pfam" id="PF25222"/>
    </source>
</evidence>
<dbReference type="Pfam" id="PF25222">
    <property type="entry name" value="DUF7840"/>
    <property type="match status" value="1"/>
</dbReference>
<name>A0AB36FNJ0_ALTMA</name>
<evidence type="ECO:0000313" key="3">
    <source>
        <dbReference type="Proteomes" id="UP000095392"/>
    </source>
</evidence>
<keyword evidence="3" id="KW-1185">Reference proteome</keyword>
<sequence>MIGETELILADVEFRVGLEQSNLGDIYVDKAMLYQMVSRVPVTQNISNWSSSFNIGINRVLTGERKRKLIVQSEFGLGFTREVMQGLGVYSDIIVGAGANKHEAFVYAKPVIGLYAYTKLNSKLAVSLSRTYNQYGSDEPIDAVSFSLHQYGFENIALDFEVNIQKVADEYESSAAFMLGYRF</sequence>
<reference evidence="2 3" key="1">
    <citation type="submission" date="2016-09" db="EMBL/GenBank/DDBJ databases">
        <title>Draft Genome Sequence of four Alteromonas macleodii strains isolated from copper coupons and grown long-term at elevated copper levels.</title>
        <authorList>
            <person name="Cusick K."/>
            <person name="Dale J."/>
            <person name="Little B."/>
            <person name="Biffinger J."/>
        </authorList>
    </citation>
    <scope>NUCLEOTIDE SEQUENCE [LARGE SCALE GENOMIC DNA]</scope>
    <source>
        <strain evidence="2 3">KCP01</strain>
    </source>
</reference>
<gene>
    <name evidence="2" type="ORF">BFV95_3342</name>
</gene>